<feature type="compositionally biased region" description="Polar residues" evidence="1">
    <location>
        <begin position="320"/>
        <end position="331"/>
    </location>
</feature>
<protein>
    <recommendedName>
        <fullName evidence="3">Cyanobacterial TRADD-N associated 2 transmembrane domain-containing protein</fullName>
    </recommendedName>
</protein>
<reference evidence="4" key="1">
    <citation type="submission" date="2019-08" db="EMBL/GenBank/DDBJ databases">
        <authorList>
            <person name="Kucharzyk K."/>
            <person name="Murdoch R.W."/>
            <person name="Higgins S."/>
            <person name="Loffler F."/>
        </authorList>
    </citation>
    <scope>NUCLEOTIDE SEQUENCE</scope>
</reference>
<feature type="transmembrane region" description="Helical" evidence="2">
    <location>
        <begin position="248"/>
        <end position="270"/>
    </location>
</feature>
<name>A0A644XV58_9ZZZZ</name>
<dbReference type="EMBL" id="VSSQ01003244">
    <property type="protein sequence ID" value="MPM19787.1"/>
    <property type="molecule type" value="Genomic_DNA"/>
</dbReference>
<comment type="caution">
    <text evidence="4">The sequence shown here is derived from an EMBL/GenBank/DDBJ whole genome shotgun (WGS) entry which is preliminary data.</text>
</comment>
<feature type="domain" description="Cyanobacterial TRADD-N associated 2 transmembrane" evidence="3">
    <location>
        <begin position="216"/>
        <end position="276"/>
    </location>
</feature>
<evidence type="ECO:0000256" key="2">
    <source>
        <dbReference type="SAM" id="Phobius"/>
    </source>
</evidence>
<dbReference type="InterPro" id="IPR048567">
    <property type="entry name" value="CyanoTRADDas_TM"/>
</dbReference>
<evidence type="ECO:0000256" key="1">
    <source>
        <dbReference type="SAM" id="MobiDB-lite"/>
    </source>
</evidence>
<feature type="region of interest" description="Disordered" evidence="1">
    <location>
        <begin position="317"/>
        <end position="342"/>
    </location>
</feature>
<evidence type="ECO:0000259" key="3">
    <source>
        <dbReference type="Pfam" id="PF20712"/>
    </source>
</evidence>
<dbReference type="Pfam" id="PF20712">
    <property type="entry name" value="CyanoTRADDas_TM"/>
    <property type="match status" value="1"/>
</dbReference>
<feature type="compositionally biased region" description="Acidic residues" evidence="1">
    <location>
        <begin position="332"/>
        <end position="342"/>
    </location>
</feature>
<accession>A0A644XV58</accession>
<evidence type="ECO:0000313" key="4">
    <source>
        <dbReference type="EMBL" id="MPM19787.1"/>
    </source>
</evidence>
<organism evidence="4">
    <name type="scientific">bioreactor metagenome</name>
    <dbReference type="NCBI Taxonomy" id="1076179"/>
    <lineage>
        <taxon>unclassified sequences</taxon>
        <taxon>metagenomes</taxon>
        <taxon>ecological metagenomes</taxon>
    </lineage>
</organism>
<keyword evidence="2" id="KW-0472">Membrane</keyword>
<keyword evidence="2" id="KW-1133">Transmembrane helix</keyword>
<feature type="transmembrane region" description="Helical" evidence="2">
    <location>
        <begin position="220"/>
        <end position="242"/>
    </location>
</feature>
<dbReference type="AlphaFoldDB" id="A0A644XV58"/>
<proteinExistence type="predicted"/>
<feature type="transmembrane region" description="Helical" evidence="2">
    <location>
        <begin position="26"/>
        <end position="50"/>
    </location>
</feature>
<gene>
    <name evidence="4" type="ORF">SDC9_66213</name>
</gene>
<keyword evidence="2" id="KW-0812">Transmembrane</keyword>
<feature type="transmembrane region" description="Helical" evidence="2">
    <location>
        <begin position="56"/>
        <end position="81"/>
    </location>
</feature>
<sequence>MSEQKKNPVVEESPITETKQIKHRDLLYLVIIVVFLIATCVCIFFLGHVIKNEADNIIVGLWTVAVSLSLLVVIVPTVLLLTRRYKEKWKADIKNESIEYVENIRASIKKANAASVCPEEPNASQSEFFVDTYPVLQKQLELLGHTEISVKKKGGITLNKGKRAARLDESLKPKKVAVTPKPVLNNSAVDALQEAMLNNLGEMQKDCDWSERITETVFQVAIAVCILGLLILTASILLPVILKQSFETTYPVAIGGVISQFITGTLFVIYNKSLKQQNIYRQDLRAYESILSTTSLINLISSSKERDRILKEVIRKTLKNETNPTPASTDPSNEDEKDNGNE</sequence>